<name>A0A2P7MZD0_9CYAN</name>
<protein>
    <submittedName>
        <fullName evidence="2">Uncharacterized protein</fullName>
    </submittedName>
</protein>
<sequence length="115" mass="12737">MESGSQTQNEEEPFSPRPLAVRPMKAFLTLLAAAATTVASFTTLLVEPATAQWGSYGLSQQQQRQQRSNGWSSGDYFGAPQQPRIQQQPYDGGYTPGLQNNVRYRQNSCATYLNC</sequence>
<dbReference type="AlphaFoldDB" id="A0A2P7MZD0"/>
<accession>A0A2P7MZD0</accession>
<evidence type="ECO:0000313" key="2">
    <source>
        <dbReference type="EMBL" id="PSJ06586.1"/>
    </source>
</evidence>
<keyword evidence="3" id="KW-1185">Reference proteome</keyword>
<evidence type="ECO:0000256" key="1">
    <source>
        <dbReference type="SAM" id="MobiDB-lite"/>
    </source>
</evidence>
<evidence type="ECO:0000313" key="3">
    <source>
        <dbReference type="Proteomes" id="UP000243002"/>
    </source>
</evidence>
<gene>
    <name evidence="2" type="ORF">C7K55_03835</name>
</gene>
<proteinExistence type="predicted"/>
<dbReference type="Proteomes" id="UP000243002">
    <property type="component" value="Unassembled WGS sequence"/>
</dbReference>
<comment type="caution">
    <text evidence="2">The sequence shown here is derived from an EMBL/GenBank/DDBJ whole genome shotgun (WGS) entry which is preliminary data.</text>
</comment>
<feature type="region of interest" description="Disordered" evidence="1">
    <location>
        <begin position="56"/>
        <end position="98"/>
    </location>
</feature>
<dbReference type="EMBL" id="PXXO01000003">
    <property type="protein sequence ID" value="PSJ06586.1"/>
    <property type="molecule type" value="Genomic_DNA"/>
</dbReference>
<reference evidence="2 3" key="1">
    <citation type="journal article" date="2018" name="Environ. Microbiol.">
        <title>Ecological and genomic features of two widespread freshwater picocyanobacteria.</title>
        <authorList>
            <person name="Cabello-Yeves P.J."/>
            <person name="Picazo A."/>
            <person name="Camacho A."/>
            <person name="Callieri C."/>
            <person name="Rosselli R."/>
            <person name="Roda-Garcia J.J."/>
            <person name="Coutinho F.H."/>
            <person name="Rodriguez-Valera F."/>
        </authorList>
    </citation>
    <scope>NUCLEOTIDE SEQUENCE [LARGE SCALE GENOMIC DNA]</scope>
    <source>
        <strain evidence="2 3">Tous</strain>
    </source>
</reference>
<organism evidence="2 3">
    <name type="scientific">Cyanobium usitatum str. Tous</name>
    <dbReference type="NCBI Taxonomy" id="2116684"/>
    <lineage>
        <taxon>Bacteria</taxon>
        <taxon>Bacillati</taxon>
        <taxon>Cyanobacteriota</taxon>
        <taxon>Cyanophyceae</taxon>
        <taxon>Synechococcales</taxon>
        <taxon>Prochlorococcaceae</taxon>
        <taxon>Cyanobium</taxon>
    </lineage>
</organism>